<keyword evidence="6" id="KW-0472">Membrane</keyword>
<dbReference type="RefSeq" id="WP_242854078.1">
    <property type="nucleotide sequence ID" value="NZ_JBBMER010000003.1"/>
</dbReference>
<dbReference type="CDD" id="cd06782">
    <property type="entry name" value="cpPDZ_CPP-like"/>
    <property type="match status" value="1"/>
</dbReference>
<dbReference type="Proteomes" id="UP001442364">
    <property type="component" value="Unassembled WGS sequence"/>
</dbReference>
<protein>
    <submittedName>
        <fullName evidence="8">S41 family peptidase</fullName>
    </submittedName>
</protein>
<proteinExistence type="inferred from homology"/>
<keyword evidence="9" id="KW-1185">Reference proteome</keyword>
<organism evidence="8 9">
    <name type="scientific">[Lactobacillus] rogosae</name>
    <dbReference type="NCBI Taxonomy" id="706562"/>
    <lineage>
        <taxon>Bacteria</taxon>
        <taxon>Bacillati</taxon>
        <taxon>Bacillota</taxon>
        <taxon>Clostridia</taxon>
        <taxon>Lachnospirales</taxon>
        <taxon>Lachnospiraceae</taxon>
        <taxon>Lachnospira</taxon>
    </lineage>
</organism>
<dbReference type="SUPFAM" id="SSF50156">
    <property type="entry name" value="PDZ domain-like"/>
    <property type="match status" value="1"/>
</dbReference>
<dbReference type="NCBIfam" id="TIGR00225">
    <property type="entry name" value="prc"/>
    <property type="match status" value="1"/>
</dbReference>
<reference evidence="8 9" key="1">
    <citation type="submission" date="2024-03" db="EMBL/GenBank/DDBJ databases">
        <title>Human intestinal bacterial collection.</title>
        <authorList>
            <person name="Pauvert C."/>
            <person name="Hitch T.C.A."/>
            <person name="Clavel T."/>
        </authorList>
    </citation>
    <scope>NUCLEOTIDE SEQUENCE [LARGE SCALE GENOMIC DNA]</scope>
    <source>
        <strain evidence="8 9">CLA-AA-H255</strain>
    </source>
</reference>
<name>A0ABV1BW05_9FIRM</name>
<dbReference type="SUPFAM" id="SSF52096">
    <property type="entry name" value="ClpP/crotonase"/>
    <property type="match status" value="1"/>
</dbReference>
<feature type="domain" description="PDZ" evidence="7">
    <location>
        <begin position="184"/>
        <end position="253"/>
    </location>
</feature>
<dbReference type="InterPro" id="IPR041489">
    <property type="entry name" value="PDZ_6"/>
</dbReference>
<dbReference type="PROSITE" id="PS50106">
    <property type="entry name" value="PDZ"/>
    <property type="match status" value="1"/>
</dbReference>
<dbReference type="InterPro" id="IPR001478">
    <property type="entry name" value="PDZ"/>
</dbReference>
<dbReference type="Pfam" id="PF03572">
    <property type="entry name" value="Peptidase_S41"/>
    <property type="match status" value="1"/>
</dbReference>
<evidence type="ECO:0000313" key="9">
    <source>
        <dbReference type="Proteomes" id="UP001442364"/>
    </source>
</evidence>
<gene>
    <name evidence="8" type="ORF">WMO14_04950</name>
</gene>
<dbReference type="PANTHER" id="PTHR32060">
    <property type="entry name" value="TAIL-SPECIFIC PROTEASE"/>
    <property type="match status" value="1"/>
</dbReference>
<dbReference type="InterPro" id="IPR004447">
    <property type="entry name" value="Peptidase_S41A"/>
</dbReference>
<sequence length="478" mass="51394">MDNQNNNIYSNDNVNSDDFNAGDNINAINNVNADNDINAGNRINNSASDNRGNIGDLYGMNDLRRNAQPPRKKKSQGFASGMIIGAVSAFMAVILLILSVAAVCIAKGYIHIGVNGDVYIQSDAVTDSDGIGSEVEGKLNAIDSVLESFYFGDVDDETAKDNIYKAYLSSYGDKYTMYYTADEYKALKESTNGKFYGIGAVCQLSGEGGVLLVDVYDNGAGYQAGLRSGDRVVNVDGRDITDMELSSAVALIKGDKGTSVTLEVIRGTERLTFSAVRDAVEAKTVSYTLLDNNIGYLSISQFEEVTTKQFKAAVEDLQSQGMKGLVIDIRNNPGGLLDTVVGMLKYMLPDGLIVYTEDKQGNRKEYKGQDNDEFNLPLAVIVNGNSASASEIFAGAIQDYGKGTIIGTQTYGKGIVQTVKPLTDGSAIKFTIAKYFTPKGQDIHGKGVTPDMVVEYDTDADVDTQLDAAIKNVEAQIN</sequence>
<dbReference type="InterPro" id="IPR005151">
    <property type="entry name" value="Tail-specific_protease"/>
</dbReference>
<dbReference type="PANTHER" id="PTHR32060:SF30">
    <property type="entry name" value="CARBOXY-TERMINAL PROCESSING PROTEASE CTPA"/>
    <property type="match status" value="1"/>
</dbReference>
<evidence type="ECO:0000256" key="5">
    <source>
        <dbReference type="RuleBase" id="RU004404"/>
    </source>
</evidence>
<comment type="similarity">
    <text evidence="1 5">Belongs to the peptidase S41A family.</text>
</comment>
<keyword evidence="3 5" id="KW-0378">Hydrolase</keyword>
<dbReference type="Pfam" id="PF17820">
    <property type="entry name" value="PDZ_6"/>
    <property type="match status" value="1"/>
</dbReference>
<dbReference type="InterPro" id="IPR036034">
    <property type="entry name" value="PDZ_sf"/>
</dbReference>
<evidence type="ECO:0000256" key="4">
    <source>
        <dbReference type="ARBA" id="ARBA00022825"/>
    </source>
</evidence>
<accession>A0ABV1BW05</accession>
<keyword evidence="2 5" id="KW-0645">Protease</keyword>
<comment type="caution">
    <text evidence="8">The sequence shown here is derived from an EMBL/GenBank/DDBJ whole genome shotgun (WGS) entry which is preliminary data.</text>
</comment>
<evidence type="ECO:0000256" key="3">
    <source>
        <dbReference type="ARBA" id="ARBA00022801"/>
    </source>
</evidence>
<evidence type="ECO:0000259" key="7">
    <source>
        <dbReference type="PROSITE" id="PS50106"/>
    </source>
</evidence>
<evidence type="ECO:0000313" key="8">
    <source>
        <dbReference type="EMBL" id="MEQ2379225.1"/>
    </source>
</evidence>
<dbReference type="SMART" id="SM00245">
    <property type="entry name" value="TSPc"/>
    <property type="match status" value="1"/>
</dbReference>
<dbReference type="EMBL" id="JBBMER010000003">
    <property type="protein sequence ID" value="MEQ2379225.1"/>
    <property type="molecule type" value="Genomic_DNA"/>
</dbReference>
<keyword evidence="4 5" id="KW-0720">Serine protease</keyword>
<feature type="transmembrane region" description="Helical" evidence="6">
    <location>
        <begin position="78"/>
        <end position="103"/>
    </location>
</feature>
<dbReference type="Gene3D" id="3.90.226.10">
    <property type="entry name" value="2-enoyl-CoA Hydratase, Chain A, domain 1"/>
    <property type="match status" value="1"/>
</dbReference>
<dbReference type="SMART" id="SM00228">
    <property type="entry name" value="PDZ"/>
    <property type="match status" value="1"/>
</dbReference>
<evidence type="ECO:0000256" key="1">
    <source>
        <dbReference type="ARBA" id="ARBA00009179"/>
    </source>
</evidence>
<dbReference type="CDD" id="cd07560">
    <property type="entry name" value="Peptidase_S41_CPP"/>
    <property type="match status" value="1"/>
</dbReference>
<keyword evidence="6" id="KW-0812">Transmembrane</keyword>
<dbReference type="Gene3D" id="2.30.42.10">
    <property type="match status" value="1"/>
</dbReference>
<evidence type="ECO:0000256" key="6">
    <source>
        <dbReference type="SAM" id="Phobius"/>
    </source>
</evidence>
<evidence type="ECO:0000256" key="2">
    <source>
        <dbReference type="ARBA" id="ARBA00022670"/>
    </source>
</evidence>
<keyword evidence="6" id="KW-1133">Transmembrane helix</keyword>
<dbReference type="InterPro" id="IPR029045">
    <property type="entry name" value="ClpP/crotonase-like_dom_sf"/>
</dbReference>